<dbReference type="GO" id="GO:0003935">
    <property type="term" value="F:GTP cyclohydrolase II activity"/>
    <property type="evidence" value="ECO:0007669"/>
    <property type="project" value="TreeGrafter"/>
</dbReference>
<comment type="similarity">
    <text evidence="5">In the N-terminal section; belongs to the DHBP synthase family.</text>
</comment>
<evidence type="ECO:0000313" key="17">
    <source>
        <dbReference type="Proteomes" id="UP000256695"/>
    </source>
</evidence>
<sequence>MIKRVREVIEAYRNGEMIIVMDDEDRENEGDLVLAGIFSTPEKINFMAQEARGLICVSITKELAQKFDLPPMVAHNDSNHETAFTVSIDAREAKTGISAFERDMTIRLMCDENTTPKDFVRPGHIFPLIAKEGGVLVRTGHTEASVDLCKIAGLKPVSVICEIMKEDGSMARRGDKFLLDFAKKHQLKILYVSDLVAYRIQNENLLNLISKQKSNLLNFDGIEYIFEDHLKRKHIVFEFENKNDKAPPLVRFHIVKSDYELLSNKEGYDVLLKSISKLKENGGYIIFLQDNGSKDEVVKNFGIGAQILKRLQIEEFQLISNSHKEYNALGGFDLKISNTIEV</sequence>
<dbReference type="PANTHER" id="PTHR21327:SF18">
    <property type="entry name" value="3,4-DIHYDROXY-2-BUTANONE 4-PHOSPHATE SYNTHASE"/>
    <property type="match status" value="1"/>
</dbReference>
<feature type="binding site" evidence="14">
    <location>
        <position position="141"/>
    </location>
    <ligand>
        <name>Mg(2+)</name>
        <dbReference type="ChEBI" id="CHEBI:18420"/>
        <label>2</label>
    </ligand>
</feature>
<gene>
    <name evidence="14" type="primary">ribB</name>
    <name evidence="16" type="ORF">CQA57_02840</name>
</gene>
<evidence type="ECO:0000256" key="7">
    <source>
        <dbReference type="ARBA" id="ARBA00012153"/>
    </source>
</evidence>
<evidence type="ECO:0000313" key="16">
    <source>
        <dbReference type="EMBL" id="RDU74219.1"/>
    </source>
</evidence>
<dbReference type="SUPFAM" id="SSF55821">
    <property type="entry name" value="YrdC/RibB"/>
    <property type="match status" value="1"/>
</dbReference>
<feature type="binding site" evidence="14">
    <location>
        <begin position="138"/>
        <end position="142"/>
    </location>
    <ligand>
        <name>D-ribulose 5-phosphate</name>
        <dbReference type="ChEBI" id="CHEBI:58121"/>
    </ligand>
</feature>
<dbReference type="NCBIfam" id="NF006804">
    <property type="entry name" value="PRK09314.1"/>
    <property type="match status" value="1"/>
</dbReference>
<evidence type="ECO:0000256" key="12">
    <source>
        <dbReference type="ARBA" id="ARBA00023211"/>
    </source>
</evidence>
<feature type="domain" description="GTP cyclohydrolase II" evidence="15">
    <location>
        <begin position="297"/>
        <end position="340"/>
    </location>
</feature>
<dbReference type="Pfam" id="PF00926">
    <property type="entry name" value="DHBP_synthase"/>
    <property type="match status" value="1"/>
</dbReference>
<keyword evidence="13 14" id="KW-0456">Lyase</keyword>
<dbReference type="PIRSF" id="PIRSF001259">
    <property type="entry name" value="RibA"/>
    <property type="match status" value="1"/>
</dbReference>
<evidence type="ECO:0000256" key="13">
    <source>
        <dbReference type="ARBA" id="ARBA00023239"/>
    </source>
</evidence>
<dbReference type="RefSeq" id="WP_115578727.1">
    <property type="nucleotide sequence ID" value="NZ_NXLX01000004.1"/>
</dbReference>
<comment type="similarity">
    <text evidence="6">In the C-terminal section; belongs to the GTP cyclohydrolase II family.</text>
</comment>
<comment type="function">
    <text evidence="3 14">Catalyzes the conversion of D-ribulose 5-phosphate to formate and 3,4-dihydroxy-2-butanone 4-phosphate.</text>
</comment>
<comment type="catalytic activity">
    <reaction evidence="1 14">
        <text>D-ribulose 5-phosphate = (2S)-2-hydroxy-3-oxobutyl phosphate + formate + H(+)</text>
        <dbReference type="Rhea" id="RHEA:18457"/>
        <dbReference type="ChEBI" id="CHEBI:15378"/>
        <dbReference type="ChEBI" id="CHEBI:15740"/>
        <dbReference type="ChEBI" id="CHEBI:58121"/>
        <dbReference type="ChEBI" id="CHEBI:58830"/>
        <dbReference type="EC" id="4.1.99.12"/>
    </reaction>
</comment>
<evidence type="ECO:0000256" key="14">
    <source>
        <dbReference type="HAMAP-Rule" id="MF_00180"/>
    </source>
</evidence>
<comment type="cofactor">
    <cofactor evidence="2">
        <name>Mn(2+)</name>
        <dbReference type="ChEBI" id="CHEBI:29035"/>
    </cofactor>
</comment>
<accession>A0A3D8J9S0</accession>
<evidence type="ECO:0000259" key="15">
    <source>
        <dbReference type="Pfam" id="PF00925"/>
    </source>
</evidence>
<dbReference type="GO" id="GO:0030145">
    <property type="term" value="F:manganese ion binding"/>
    <property type="evidence" value="ECO:0007669"/>
    <property type="project" value="UniProtKB-UniRule"/>
</dbReference>
<keyword evidence="16" id="KW-0378">Hydrolase</keyword>
<feature type="site" description="Essential for catalytic activity" evidence="14">
    <location>
        <position position="124"/>
    </location>
</feature>
<dbReference type="UniPathway" id="UPA00275">
    <property type="reaction ID" value="UER00399"/>
</dbReference>
<dbReference type="InterPro" id="IPR032677">
    <property type="entry name" value="GTP_cyclohydro_II"/>
</dbReference>
<evidence type="ECO:0000256" key="3">
    <source>
        <dbReference type="ARBA" id="ARBA00002284"/>
    </source>
</evidence>
<dbReference type="GO" id="GO:0005829">
    <property type="term" value="C:cytosol"/>
    <property type="evidence" value="ECO:0007669"/>
    <property type="project" value="TreeGrafter"/>
</dbReference>
<dbReference type="InterPro" id="IPR036144">
    <property type="entry name" value="RibA-like_sf"/>
</dbReference>
<dbReference type="PANTHER" id="PTHR21327">
    <property type="entry name" value="GTP CYCLOHYDROLASE II-RELATED"/>
    <property type="match status" value="1"/>
</dbReference>
<dbReference type="EC" id="4.1.99.12" evidence="7 14"/>
<dbReference type="FunFam" id="3.90.870.10:FF:000001">
    <property type="entry name" value="Riboflavin biosynthesis protein RibBA"/>
    <property type="match status" value="1"/>
</dbReference>
<keyword evidence="17" id="KW-1185">Reference proteome</keyword>
<dbReference type="OrthoDB" id="9793111at2"/>
<evidence type="ECO:0000256" key="8">
    <source>
        <dbReference type="ARBA" id="ARBA00018836"/>
    </source>
</evidence>
<feature type="binding site" evidence="14">
    <location>
        <begin position="26"/>
        <end position="27"/>
    </location>
    <ligand>
        <name>D-ribulose 5-phosphate</name>
        <dbReference type="ChEBI" id="CHEBI:58121"/>
    </ligand>
</feature>
<feature type="binding site" evidence="14">
    <location>
        <position position="27"/>
    </location>
    <ligand>
        <name>Mg(2+)</name>
        <dbReference type="ChEBI" id="CHEBI:18420"/>
        <label>1</label>
    </ligand>
</feature>
<evidence type="ECO:0000256" key="11">
    <source>
        <dbReference type="ARBA" id="ARBA00022842"/>
    </source>
</evidence>
<dbReference type="Gene3D" id="3.90.870.10">
    <property type="entry name" value="DHBP synthase"/>
    <property type="match status" value="1"/>
</dbReference>
<comment type="pathway">
    <text evidence="4 14">Cofactor biosynthesis; riboflavin biosynthesis; 2-hydroxy-3-oxobutyl phosphate from D-ribulose 5-phosphate: step 1/1.</text>
</comment>
<dbReference type="InterPro" id="IPR000422">
    <property type="entry name" value="DHBP_synthase_RibB"/>
</dbReference>
<keyword evidence="9 14" id="KW-0686">Riboflavin biosynthesis</keyword>
<dbReference type="Gene3D" id="3.40.50.10990">
    <property type="entry name" value="GTP cyclohydrolase II"/>
    <property type="match status" value="1"/>
</dbReference>
<evidence type="ECO:0000256" key="9">
    <source>
        <dbReference type="ARBA" id="ARBA00022619"/>
    </source>
</evidence>
<keyword evidence="11 14" id="KW-0460">Magnesium</keyword>
<name>A0A3D8J9S0_9HELI</name>
<dbReference type="Pfam" id="PF00925">
    <property type="entry name" value="GTP_cyclohydro2"/>
    <property type="match status" value="1"/>
</dbReference>
<dbReference type="GO" id="GO:0008686">
    <property type="term" value="F:3,4-dihydroxy-2-butanone-4-phosphate synthase activity"/>
    <property type="evidence" value="ECO:0007669"/>
    <property type="project" value="UniProtKB-UniRule"/>
</dbReference>
<evidence type="ECO:0000256" key="2">
    <source>
        <dbReference type="ARBA" id="ARBA00001936"/>
    </source>
</evidence>
<dbReference type="AlphaFoldDB" id="A0A3D8J9S0"/>
<dbReference type="SUPFAM" id="SSF142695">
    <property type="entry name" value="RibA-like"/>
    <property type="match status" value="1"/>
</dbReference>
<feature type="binding site" evidence="14">
    <location>
        <position position="27"/>
    </location>
    <ligand>
        <name>Mg(2+)</name>
        <dbReference type="ChEBI" id="CHEBI:18420"/>
        <label>2</label>
    </ligand>
</feature>
<evidence type="ECO:0000256" key="6">
    <source>
        <dbReference type="ARBA" id="ARBA00008976"/>
    </source>
</evidence>
<reference evidence="16 17" key="1">
    <citation type="submission" date="2018-04" db="EMBL/GenBank/DDBJ databases">
        <title>Novel Campyloabacter and Helicobacter Species and Strains.</title>
        <authorList>
            <person name="Mannion A.J."/>
            <person name="Shen Z."/>
            <person name="Fox J.G."/>
        </authorList>
    </citation>
    <scope>NUCLEOTIDE SEQUENCE [LARGE SCALE GENOMIC DNA]</scope>
    <source>
        <strain evidence="16 17">MIT 04-9362</strain>
    </source>
</reference>
<evidence type="ECO:0000256" key="4">
    <source>
        <dbReference type="ARBA" id="ARBA00004904"/>
    </source>
</evidence>
<keyword evidence="10 14" id="KW-0479">Metal-binding</keyword>
<keyword evidence="12 14" id="KW-0464">Manganese</keyword>
<feature type="site" description="Essential for catalytic activity" evidence="14">
    <location>
        <position position="162"/>
    </location>
</feature>
<feature type="binding site" evidence="14">
    <location>
        <position position="31"/>
    </location>
    <ligand>
        <name>D-ribulose 5-phosphate</name>
        <dbReference type="ChEBI" id="CHEBI:58121"/>
    </ligand>
</feature>
<dbReference type="HAMAP" id="MF_00180">
    <property type="entry name" value="RibB"/>
    <property type="match status" value="1"/>
</dbReference>
<dbReference type="GO" id="GO:0009231">
    <property type="term" value="P:riboflavin biosynthetic process"/>
    <property type="evidence" value="ECO:0007669"/>
    <property type="project" value="UniProtKB-UniRule"/>
</dbReference>
<comment type="similarity">
    <text evidence="14">Belongs to the DHBP synthase family.</text>
</comment>
<dbReference type="Proteomes" id="UP000256695">
    <property type="component" value="Unassembled WGS sequence"/>
</dbReference>
<comment type="cofactor">
    <cofactor evidence="14">
        <name>Mg(2+)</name>
        <dbReference type="ChEBI" id="CHEBI:18420"/>
    </cofactor>
    <cofactor evidence="14">
        <name>Mn(2+)</name>
        <dbReference type="ChEBI" id="CHEBI:29035"/>
    </cofactor>
    <text evidence="14">Binds 2 divalent metal cations per subunit. Magnesium or manganese.</text>
</comment>
<evidence type="ECO:0000256" key="5">
    <source>
        <dbReference type="ARBA" id="ARBA00005520"/>
    </source>
</evidence>
<dbReference type="NCBIfam" id="TIGR00506">
    <property type="entry name" value="ribB"/>
    <property type="match status" value="1"/>
</dbReference>
<dbReference type="InterPro" id="IPR017945">
    <property type="entry name" value="DHBP_synth_RibB-like_a/b_dom"/>
</dbReference>
<evidence type="ECO:0000256" key="1">
    <source>
        <dbReference type="ARBA" id="ARBA00000141"/>
    </source>
</evidence>
<protein>
    <recommendedName>
        <fullName evidence="8 14">3,4-dihydroxy-2-butanone 4-phosphate synthase</fullName>
        <shortName evidence="14">DHBP synthase</shortName>
        <ecNumber evidence="7 14">4.1.99.12</ecNumber>
    </recommendedName>
</protein>
<comment type="caution">
    <text evidence="16">The sequence shown here is derived from an EMBL/GenBank/DDBJ whole genome shotgun (WGS) entry which is preliminary data.</text>
</comment>
<dbReference type="EMBL" id="NXLX01000004">
    <property type="protein sequence ID" value="RDU74219.1"/>
    <property type="molecule type" value="Genomic_DNA"/>
</dbReference>
<proteinExistence type="inferred from homology"/>
<comment type="subunit">
    <text evidence="14">Homodimer.</text>
</comment>
<dbReference type="GO" id="GO:0000287">
    <property type="term" value="F:magnesium ion binding"/>
    <property type="evidence" value="ECO:0007669"/>
    <property type="project" value="UniProtKB-UniRule"/>
</dbReference>
<evidence type="ECO:0000256" key="10">
    <source>
        <dbReference type="ARBA" id="ARBA00022723"/>
    </source>
</evidence>
<organism evidence="16 17">
    <name type="scientific">Helicobacter anseris</name>
    <dbReference type="NCBI Taxonomy" id="375926"/>
    <lineage>
        <taxon>Bacteria</taxon>
        <taxon>Pseudomonadati</taxon>
        <taxon>Campylobacterota</taxon>
        <taxon>Epsilonproteobacteria</taxon>
        <taxon>Campylobacterales</taxon>
        <taxon>Helicobacteraceae</taxon>
        <taxon>Helicobacter</taxon>
    </lineage>
</organism>